<feature type="compositionally biased region" description="Basic and acidic residues" evidence="1">
    <location>
        <begin position="149"/>
        <end position="160"/>
    </location>
</feature>
<evidence type="ECO:0000313" key="3">
    <source>
        <dbReference type="Proteomes" id="UP000550707"/>
    </source>
</evidence>
<evidence type="ECO:0000313" key="2">
    <source>
        <dbReference type="EMBL" id="KAF6490031.1"/>
    </source>
</evidence>
<name>A0A7J8J0I6_MOLMO</name>
<dbReference type="InParanoid" id="A0A7J8J0I6"/>
<feature type="region of interest" description="Disordered" evidence="1">
    <location>
        <begin position="128"/>
        <end position="206"/>
    </location>
</feature>
<dbReference type="EMBL" id="JACASF010000003">
    <property type="protein sequence ID" value="KAF6490031.1"/>
    <property type="molecule type" value="Genomic_DNA"/>
</dbReference>
<feature type="region of interest" description="Disordered" evidence="1">
    <location>
        <begin position="15"/>
        <end position="68"/>
    </location>
</feature>
<comment type="caution">
    <text evidence="2">The sequence shown here is derived from an EMBL/GenBank/DDBJ whole genome shotgun (WGS) entry which is preliminary data.</text>
</comment>
<feature type="compositionally biased region" description="Polar residues" evidence="1">
    <location>
        <begin position="20"/>
        <end position="31"/>
    </location>
</feature>
<gene>
    <name evidence="2" type="ORF">HJG59_010405</name>
</gene>
<dbReference type="AlphaFoldDB" id="A0A7J8J0I6"/>
<proteinExistence type="predicted"/>
<dbReference type="Proteomes" id="UP000550707">
    <property type="component" value="Unassembled WGS sequence"/>
</dbReference>
<evidence type="ECO:0000256" key="1">
    <source>
        <dbReference type="SAM" id="MobiDB-lite"/>
    </source>
</evidence>
<protein>
    <submittedName>
        <fullName evidence="2">Uncharacterized protein</fullName>
    </submittedName>
</protein>
<accession>A0A7J8J0I6</accession>
<sequence>MKTYKDPGSLKYGLAEKSRSVSSKNYISQGATRHATEDGQRTRVGGPRAASQLTKGQKRGSRRAANLRTQARYYLQTLKSIRGTRLHLPSQFPACRACSPSESVGGHGSRAEILGEWRERSTGVLPLRPHSQASLSRLRRGGAHAPGLPEERRGSGREGPRGALGSARATSVRRPAKVGYSAQVREDEGGERVPTRQMYLHKMHRS</sequence>
<reference evidence="2 3" key="1">
    <citation type="journal article" date="2020" name="Nature">
        <title>Six reference-quality genomes reveal evolution of bat adaptations.</title>
        <authorList>
            <person name="Jebb D."/>
            <person name="Huang Z."/>
            <person name="Pippel M."/>
            <person name="Hughes G.M."/>
            <person name="Lavrichenko K."/>
            <person name="Devanna P."/>
            <person name="Winkler S."/>
            <person name="Jermiin L.S."/>
            <person name="Skirmuntt E.C."/>
            <person name="Katzourakis A."/>
            <person name="Burkitt-Gray L."/>
            <person name="Ray D.A."/>
            <person name="Sullivan K.A.M."/>
            <person name="Roscito J.G."/>
            <person name="Kirilenko B.M."/>
            <person name="Davalos L.M."/>
            <person name="Corthals A.P."/>
            <person name="Power M.L."/>
            <person name="Jones G."/>
            <person name="Ransome R.D."/>
            <person name="Dechmann D.K.N."/>
            <person name="Locatelli A.G."/>
            <person name="Puechmaille S.J."/>
            <person name="Fedrigo O."/>
            <person name="Jarvis E.D."/>
            <person name="Hiller M."/>
            <person name="Vernes S.C."/>
            <person name="Myers E.W."/>
            <person name="Teeling E.C."/>
        </authorList>
    </citation>
    <scope>NUCLEOTIDE SEQUENCE [LARGE SCALE GENOMIC DNA]</scope>
    <source>
        <strain evidence="2">MMolMol1</strain>
        <tissue evidence="2">Muscle</tissue>
    </source>
</reference>
<organism evidence="2 3">
    <name type="scientific">Molossus molossus</name>
    <name type="common">Pallas' mastiff bat</name>
    <name type="synonym">Vespertilio molossus</name>
    <dbReference type="NCBI Taxonomy" id="27622"/>
    <lineage>
        <taxon>Eukaryota</taxon>
        <taxon>Metazoa</taxon>
        <taxon>Chordata</taxon>
        <taxon>Craniata</taxon>
        <taxon>Vertebrata</taxon>
        <taxon>Euteleostomi</taxon>
        <taxon>Mammalia</taxon>
        <taxon>Eutheria</taxon>
        <taxon>Laurasiatheria</taxon>
        <taxon>Chiroptera</taxon>
        <taxon>Yangochiroptera</taxon>
        <taxon>Molossidae</taxon>
        <taxon>Molossus</taxon>
    </lineage>
</organism>
<feature type="compositionally biased region" description="Basic and acidic residues" evidence="1">
    <location>
        <begin position="184"/>
        <end position="194"/>
    </location>
</feature>
<keyword evidence="3" id="KW-1185">Reference proteome</keyword>